<evidence type="ECO:0000256" key="3">
    <source>
        <dbReference type="ARBA" id="ARBA00022089"/>
    </source>
</evidence>
<dbReference type="PANTHER" id="PTHR28285:SF1">
    <property type="entry name" value="PROTEIN BIG1"/>
    <property type="match status" value="1"/>
</dbReference>
<dbReference type="EMBL" id="JACBPP010000005">
    <property type="protein sequence ID" value="KAF8001816.1"/>
    <property type="molecule type" value="Genomic_DNA"/>
</dbReference>
<evidence type="ECO:0000313" key="14">
    <source>
        <dbReference type="Proteomes" id="UP000649328"/>
    </source>
</evidence>
<proteinExistence type="inferred from homology"/>
<evidence type="ECO:0000256" key="4">
    <source>
        <dbReference type="ARBA" id="ARBA00022692"/>
    </source>
</evidence>
<feature type="signal peptide" evidence="11">
    <location>
        <begin position="1"/>
        <end position="15"/>
    </location>
</feature>
<comment type="similarity">
    <text evidence="2">Belongs to the BIG1 family.</text>
</comment>
<evidence type="ECO:0000256" key="6">
    <source>
        <dbReference type="ARBA" id="ARBA00022824"/>
    </source>
</evidence>
<evidence type="ECO:0000256" key="9">
    <source>
        <dbReference type="ARBA" id="ARBA00023316"/>
    </source>
</evidence>
<dbReference type="GO" id="GO:0009272">
    <property type="term" value="P:fungal-type cell wall biogenesis"/>
    <property type="evidence" value="ECO:0007669"/>
    <property type="project" value="TreeGrafter"/>
</dbReference>
<dbReference type="Proteomes" id="UP000649328">
    <property type="component" value="Unassembled WGS sequence"/>
</dbReference>
<evidence type="ECO:0000256" key="2">
    <source>
        <dbReference type="ARBA" id="ARBA00008203"/>
    </source>
</evidence>
<keyword evidence="7 10" id="KW-1133">Transmembrane helix</keyword>
<organism evidence="13 14">
    <name type="scientific">Metschnikowia pulcherrima</name>
    <dbReference type="NCBI Taxonomy" id="27326"/>
    <lineage>
        <taxon>Eukaryota</taxon>
        <taxon>Fungi</taxon>
        <taxon>Dikarya</taxon>
        <taxon>Ascomycota</taxon>
        <taxon>Saccharomycotina</taxon>
        <taxon>Pichiomycetes</taxon>
        <taxon>Metschnikowiaceae</taxon>
        <taxon>Metschnikowia</taxon>
    </lineage>
</organism>
<gene>
    <name evidence="13" type="ORF">HF325_004317</name>
</gene>
<keyword evidence="6" id="KW-0256">Endoplasmic reticulum</keyword>
<sequence length="297" mass="32448">MKLTALAACASTALAFADTAAFFSSIQLDSGSSYITKSADLASAFERLTAKFCSESPDEKLTIFRVGQLSRSAPIDVGPEATFLKHVHYLAGSEIDLPVAKECTVVYVDEVTADLDSLNANVIVVDVENSQKHTVEEFMTGGHVMVQGKPGFHTAGSRGESIREFLGDKLNFGFDTLTKRGSDDSAFPVYSDATLEEVENDFEIAESLLAAQESDAAVTALSDESRIKDYSGSARNSTTSRSNLFTKYQFFTPGVWLVLIVCFFLVYVSITAVGWITSIDLSYRSFEKQVEYEKKTE</sequence>
<keyword evidence="8 10" id="KW-0472">Membrane</keyword>
<reference evidence="13" key="1">
    <citation type="submission" date="2020-10" db="EMBL/GenBank/DDBJ databases">
        <title>The Whole-Genome Sequence of Metschnikowia persimmonesis, a Novel Endophytic Yeast Species Isolated from Medicinal Plant Diospyros kaki Thumb.</title>
        <authorList>
            <person name="Rahmat E."/>
            <person name="Kang Y."/>
        </authorList>
    </citation>
    <scope>NUCLEOTIDE SEQUENCE</scope>
    <source>
        <strain evidence="13">KIOM G15050</strain>
    </source>
</reference>
<evidence type="ECO:0000313" key="13">
    <source>
        <dbReference type="EMBL" id="KAF8001816.1"/>
    </source>
</evidence>
<feature type="transmembrane region" description="Helical" evidence="10">
    <location>
        <begin position="254"/>
        <end position="276"/>
    </location>
</feature>
<evidence type="ECO:0000256" key="5">
    <source>
        <dbReference type="ARBA" id="ARBA00022729"/>
    </source>
</evidence>
<dbReference type="PANTHER" id="PTHR28285">
    <property type="entry name" value="PROTEIN BIG1"/>
    <property type="match status" value="1"/>
</dbReference>
<comment type="subcellular location">
    <subcellularLocation>
        <location evidence="1">Endoplasmic reticulum membrane</location>
        <topology evidence="1">Single-pass type I membrane protein</topology>
    </subcellularLocation>
</comment>
<dbReference type="GO" id="GO:0005789">
    <property type="term" value="C:endoplasmic reticulum membrane"/>
    <property type="evidence" value="ECO:0007669"/>
    <property type="project" value="UniProtKB-SubCell"/>
</dbReference>
<protein>
    <recommendedName>
        <fullName evidence="3">Protein BIG1</fullName>
    </recommendedName>
</protein>
<dbReference type="AlphaFoldDB" id="A0A8H7GSD5"/>
<dbReference type="GO" id="GO:0071555">
    <property type="term" value="P:cell wall organization"/>
    <property type="evidence" value="ECO:0007669"/>
    <property type="project" value="UniProtKB-KW"/>
</dbReference>
<name>A0A8H7GSD5_9ASCO</name>
<keyword evidence="5 11" id="KW-0732">Signal</keyword>
<dbReference type="InterPro" id="IPR046756">
    <property type="entry name" value="VAS1/VOA1_TM"/>
</dbReference>
<feature type="domain" description="V-type proton ATPase subunit S1/VOA1 transmembrane" evidence="12">
    <location>
        <begin position="249"/>
        <end position="288"/>
    </location>
</feature>
<dbReference type="Pfam" id="PF20520">
    <property type="entry name" value="Ac45-VOA1_TM"/>
    <property type="match status" value="1"/>
</dbReference>
<comment type="caution">
    <text evidence="13">The sequence shown here is derived from an EMBL/GenBank/DDBJ whole genome shotgun (WGS) entry which is preliminary data.</text>
</comment>
<keyword evidence="9" id="KW-0961">Cell wall biogenesis/degradation</keyword>
<evidence type="ECO:0000256" key="8">
    <source>
        <dbReference type="ARBA" id="ARBA00023136"/>
    </source>
</evidence>
<evidence type="ECO:0000259" key="12">
    <source>
        <dbReference type="Pfam" id="PF20520"/>
    </source>
</evidence>
<dbReference type="InterPro" id="IPR037654">
    <property type="entry name" value="Big1"/>
</dbReference>
<evidence type="ECO:0000256" key="11">
    <source>
        <dbReference type="SAM" id="SignalP"/>
    </source>
</evidence>
<dbReference type="GO" id="GO:0006078">
    <property type="term" value="P:(1-&gt;6)-beta-D-glucan biosynthetic process"/>
    <property type="evidence" value="ECO:0007669"/>
    <property type="project" value="TreeGrafter"/>
</dbReference>
<dbReference type="OrthoDB" id="9985059at2759"/>
<accession>A0A8H7GSD5</accession>
<keyword evidence="4 10" id="KW-0812">Transmembrane</keyword>
<evidence type="ECO:0000256" key="7">
    <source>
        <dbReference type="ARBA" id="ARBA00022989"/>
    </source>
</evidence>
<evidence type="ECO:0000256" key="10">
    <source>
        <dbReference type="SAM" id="Phobius"/>
    </source>
</evidence>
<evidence type="ECO:0000256" key="1">
    <source>
        <dbReference type="ARBA" id="ARBA00004115"/>
    </source>
</evidence>
<keyword evidence="14" id="KW-1185">Reference proteome</keyword>
<feature type="chain" id="PRO_5034998337" description="Protein BIG1" evidence="11">
    <location>
        <begin position="16"/>
        <end position="297"/>
    </location>
</feature>